<dbReference type="OrthoDB" id="1450721at2"/>
<feature type="signal peptide" evidence="1">
    <location>
        <begin position="1"/>
        <end position="20"/>
    </location>
</feature>
<protein>
    <submittedName>
        <fullName evidence="2">Uncharacterized protein</fullName>
    </submittedName>
</protein>
<dbReference type="AlphaFoldDB" id="A0A9X0YN47"/>
<reference evidence="2" key="1">
    <citation type="submission" date="2021-03" db="EMBL/GenBank/DDBJ databases">
        <title>Genomic Encyclopedia of Type Strains, Phase IV (KMG-IV): sequencing the most valuable type-strain genomes for metagenomic binning, comparative biology and taxonomic classification.</title>
        <authorList>
            <person name="Goeker M."/>
        </authorList>
    </citation>
    <scope>NUCLEOTIDE SEQUENCE</scope>
    <source>
        <strain evidence="2">DSM 15523</strain>
        <strain evidence="3 5">DSM 16476</strain>
    </source>
</reference>
<evidence type="ECO:0000313" key="4">
    <source>
        <dbReference type="Proteomes" id="UP001138672"/>
    </source>
</evidence>
<dbReference type="Proteomes" id="UP001138672">
    <property type="component" value="Unassembled WGS sequence"/>
</dbReference>
<name>A0A9X0YN47_9FLAO</name>
<proteinExistence type="predicted"/>
<evidence type="ECO:0000256" key="1">
    <source>
        <dbReference type="SAM" id="SignalP"/>
    </source>
</evidence>
<comment type="caution">
    <text evidence="2">The sequence shown here is derived from an EMBL/GenBank/DDBJ whole genome shotgun (WGS) entry which is preliminary data.</text>
</comment>
<accession>A0A9X0YN47</accession>
<dbReference type="RefSeq" id="WP_069727837.1">
    <property type="nucleotide sequence ID" value="NZ_JAGGJQ010000012.1"/>
</dbReference>
<dbReference type="EMBL" id="JAGGJQ010000012">
    <property type="protein sequence ID" value="MBP1841616.1"/>
    <property type="molecule type" value="Genomic_DNA"/>
</dbReference>
<organism evidence="2 4">
    <name type="scientific">Formosa algae</name>
    <dbReference type="NCBI Taxonomy" id="225843"/>
    <lineage>
        <taxon>Bacteria</taxon>
        <taxon>Pseudomonadati</taxon>
        <taxon>Bacteroidota</taxon>
        <taxon>Flavobacteriia</taxon>
        <taxon>Flavobacteriales</taxon>
        <taxon>Flavobacteriaceae</taxon>
        <taxon>Formosa</taxon>
    </lineage>
</organism>
<keyword evidence="5" id="KW-1185">Reference proteome</keyword>
<dbReference type="EMBL" id="JAUSUU010000013">
    <property type="protein sequence ID" value="MDQ0336991.1"/>
    <property type="molecule type" value="Genomic_DNA"/>
</dbReference>
<evidence type="ECO:0000313" key="3">
    <source>
        <dbReference type="EMBL" id="MDQ0336991.1"/>
    </source>
</evidence>
<gene>
    <name evidence="2" type="ORF">J2Z56_003553</name>
    <name evidence="3" type="ORF">J2Z57_003452</name>
</gene>
<evidence type="ECO:0000313" key="5">
    <source>
        <dbReference type="Proteomes" id="UP001231587"/>
    </source>
</evidence>
<evidence type="ECO:0000313" key="2">
    <source>
        <dbReference type="EMBL" id="MBP1841616.1"/>
    </source>
</evidence>
<keyword evidence="1" id="KW-0732">Signal</keyword>
<dbReference type="Proteomes" id="UP001231587">
    <property type="component" value="Unassembled WGS sequence"/>
</dbReference>
<feature type="chain" id="PRO_5040759371" evidence="1">
    <location>
        <begin position="21"/>
        <end position="202"/>
    </location>
</feature>
<sequence>MRRILFFCLYTIMSLQMAQAHNPLSAAYYLEINQEFGILNVSLSQAGFQEALAKHYSNLDLVALSADEYKLLAVKYIKENFNLEINGNRITLLNGGLKLGNHETDLKFITSELPKTVETLNLNIYAFSENEHHQTVFSVLLNGETSKVILSEKNKYSTTVLFENNKMIIDKEQSQTNYLWILAIMVPSVFVGRKLILSGNQN</sequence>